<dbReference type="InterPro" id="IPR013083">
    <property type="entry name" value="Znf_RING/FYVE/PHD"/>
</dbReference>
<dbReference type="Gene3D" id="2.30.29.30">
    <property type="entry name" value="Pleckstrin-homology domain (PH domain)/Phosphotyrosine-binding domain (PTB)"/>
    <property type="match status" value="2"/>
</dbReference>
<evidence type="ECO:0000259" key="11">
    <source>
        <dbReference type="PROSITE" id="PS50010"/>
    </source>
</evidence>
<evidence type="ECO:0008006" key="15">
    <source>
        <dbReference type="Google" id="ProtNLM"/>
    </source>
</evidence>
<feature type="compositionally biased region" description="Basic residues" evidence="9">
    <location>
        <begin position="224"/>
        <end position="233"/>
    </location>
</feature>
<name>A0AAW0UVJ0_SCYPA</name>
<evidence type="ECO:0000259" key="12">
    <source>
        <dbReference type="PROSITE" id="PS50178"/>
    </source>
</evidence>
<keyword evidence="14" id="KW-1185">Reference proteome</keyword>
<feature type="domain" description="FYVE-type" evidence="12">
    <location>
        <begin position="1232"/>
        <end position="1291"/>
    </location>
</feature>
<feature type="region of interest" description="Disordered" evidence="9">
    <location>
        <begin position="421"/>
        <end position="469"/>
    </location>
</feature>
<evidence type="ECO:0000256" key="8">
    <source>
        <dbReference type="PROSITE-ProRule" id="PRU00091"/>
    </source>
</evidence>
<evidence type="ECO:0000313" key="14">
    <source>
        <dbReference type="Proteomes" id="UP001487740"/>
    </source>
</evidence>
<feature type="domain" description="DH" evidence="11">
    <location>
        <begin position="878"/>
        <end position="1066"/>
    </location>
</feature>
<dbReference type="InterPro" id="IPR001849">
    <property type="entry name" value="PH_domain"/>
</dbReference>
<feature type="region of interest" description="Disordered" evidence="9">
    <location>
        <begin position="55"/>
        <end position="269"/>
    </location>
</feature>
<comment type="caution">
    <text evidence="13">The sequence shown here is derived from an EMBL/GenBank/DDBJ whole genome shotgun (WGS) entry which is preliminary data.</text>
</comment>
<dbReference type="CDD" id="cd00160">
    <property type="entry name" value="RhoGEF"/>
    <property type="match status" value="1"/>
</dbReference>
<evidence type="ECO:0000256" key="7">
    <source>
        <dbReference type="ARBA" id="ARBA00023212"/>
    </source>
</evidence>
<dbReference type="Pfam" id="PF01363">
    <property type="entry name" value="FYVE"/>
    <property type="match status" value="1"/>
</dbReference>
<dbReference type="SMART" id="SM00064">
    <property type="entry name" value="FYVE"/>
    <property type="match status" value="1"/>
</dbReference>
<evidence type="ECO:0000256" key="2">
    <source>
        <dbReference type="ARBA" id="ARBA00022490"/>
    </source>
</evidence>
<feature type="compositionally biased region" description="Acidic residues" evidence="9">
    <location>
        <begin position="792"/>
        <end position="802"/>
    </location>
</feature>
<dbReference type="PANTHER" id="PTHR12673">
    <property type="entry name" value="FACIOGENITAL DYSPLASIA PROTEIN"/>
    <property type="match status" value="1"/>
</dbReference>
<proteinExistence type="predicted"/>
<dbReference type="InterPro" id="IPR051092">
    <property type="entry name" value="FYVE_RhoGEF_PH"/>
</dbReference>
<feature type="region of interest" description="Disordered" evidence="9">
    <location>
        <begin position="607"/>
        <end position="626"/>
    </location>
</feature>
<feature type="region of interest" description="Disordered" evidence="9">
    <location>
        <begin position="316"/>
        <end position="395"/>
    </location>
</feature>
<feature type="compositionally biased region" description="Pro residues" evidence="9">
    <location>
        <begin position="321"/>
        <end position="332"/>
    </location>
</feature>
<dbReference type="GO" id="GO:0007010">
    <property type="term" value="P:cytoskeleton organization"/>
    <property type="evidence" value="ECO:0007669"/>
    <property type="project" value="TreeGrafter"/>
</dbReference>
<dbReference type="InterPro" id="IPR000219">
    <property type="entry name" value="DH_dom"/>
</dbReference>
<dbReference type="Pfam" id="PF22697">
    <property type="entry name" value="SOS1_NGEF_PH"/>
    <property type="match status" value="1"/>
</dbReference>
<dbReference type="GO" id="GO:0005856">
    <property type="term" value="C:cytoskeleton"/>
    <property type="evidence" value="ECO:0007669"/>
    <property type="project" value="UniProtKB-SubCell"/>
</dbReference>
<dbReference type="SMART" id="SM00325">
    <property type="entry name" value="RhoGEF"/>
    <property type="match status" value="1"/>
</dbReference>
<reference evidence="13 14" key="1">
    <citation type="submission" date="2023-03" db="EMBL/GenBank/DDBJ databases">
        <title>High-quality genome of Scylla paramamosain provides insights in environmental adaptation.</title>
        <authorList>
            <person name="Zhang L."/>
        </authorList>
    </citation>
    <scope>NUCLEOTIDE SEQUENCE [LARGE SCALE GENOMIC DNA]</scope>
    <source>
        <strain evidence="13">LZ_2023a</strain>
        <tissue evidence="13">Muscle</tissue>
    </source>
</reference>
<feature type="compositionally biased region" description="Polar residues" evidence="9">
    <location>
        <begin position="339"/>
        <end position="361"/>
    </location>
</feature>
<dbReference type="Proteomes" id="UP001487740">
    <property type="component" value="Unassembled WGS sequence"/>
</dbReference>
<feature type="compositionally biased region" description="Low complexity" evidence="9">
    <location>
        <begin position="362"/>
        <end position="371"/>
    </location>
</feature>
<dbReference type="CDD" id="cd13388">
    <property type="entry name" value="PH1_FGD1-4_like"/>
    <property type="match status" value="1"/>
</dbReference>
<feature type="domain" description="PH" evidence="10">
    <location>
        <begin position="1095"/>
        <end position="1198"/>
    </location>
</feature>
<dbReference type="InterPro" id="IPR017455">
    <property type="entry name" value="Znf_FYVE-rel"/>
</dbReference>
<evidence type="ECO:0000256" key="3">
    <source>
        <dbReference type="ARBA" id="ARBA00022658"/>
    </source>
</evidence>
<dbReference type="EMBL" id="JARAKH010000005">
    <property type="protein sequence ID" value="KAK8404144.1"/>
    <property type="molecule type" value="Genomic_DNA"/>
</dbReference>
<keyword evidence="6" id="KW-0862">Zinc</keyword>
<evidence type="ECO:0000256" key="4">
    <source>
        <dbReference type="ARBA" id="ARBA00022723"/>
    </source>
</evidence>
<keyword evidence="7" id="KW-0206">Cytoskeleton</keyword>
<keyword evidence="5 8" id="KW-0863">Zinc-finger</keyword>
<feature type="region of interest" description="Disordered" evidence="9">
    <location>
        <begin position="641"/>
        <end position="727"/>
    </location>
</feature>
<feature type="compositionally biased region" description="Basic and acidic residues" evidence="9">
    <location>
        <begin position="142"/>
        <end position="154"/>
    </location>
</feature>
<dbReference type="GO" id="GO:0005085">
    <property type="term" value="F:guanyl-nucleotide exchange factor activity"/>
    <property type="evidence" value="ECO:0007669"/>
    <property type="project" value="UniProtKB-KW"/>
</dbReference>
<dbReference type="Pfam" id="PF00169">
    <property type="entry name" value="PH"/>
    <property type="match status" value="1"/>
</dbReference>
<feature type="compositionally biased region" description="Low complexity" evidence="9">
    <location>
        <begin position="814"/>
        <end position="831"/>
    </location>
</feature>
<dbReference type="InterPro" id="IPR011993">
    <property type="entry name" value="PH-like_dom_sf"/>
</dbReference>
<feature type="compositionally biased region" description="Polar residues" evidence="9">
    <location>
        <begin position="426"/>
        <end position="439"/>
    </location>
</feature>
<keyword evidence="2" id="KW-0963">Cytoplasm</keyword>
<dbReference type="PROSITE" id="PS50178">
    <property type="entry name" value="ZF_FYVE"/>
    <property type="match status" value="1"/>
</dbReference>
<feature type="region of interest" description="Disordered" evidence="9">
    <location>
        <begin position="788"/>
        <end position="872"/>
    </location>
</feature>
<keyword evidence="4" id="KW-0479">Metal-binding</keyword>
<dbReference type="InterPro" id="IPR035899">
    <property type="entry name" value="DBL_dom_sf"/>
</dbReference>
<evidence type="ECO:0000256" key="1">
    <source>
        <dbReference type="ARBA" id="ARBA00004245"/>
    </source>
</evidence>
<dbReference type="Gene3D" id="3.30.40.10">
    <property type="entry name" value="Zinc/RING finger domain, C3HC4 (zinc finger)"/>
    <property type="match status" value="1"/>
</dbReference>
<comment type="subcellular location">
    <subcellularLocation>
        <location evidence="1">Cytoplasm</location>
        <location evidence="1">Cytoskeleton</location>
    </subcellularLocation>
</comment>
<feature type="compositionally biased region" description="Low complexity" evidence="9">
    <location>
        <begin position="241"/>
        <end position="258"/>
    </location>
</feature>
<dbReference type="Pfam" id="PF00621">
    <property type="entry name" value="RhoGEF"/>
    <property type="match status" value="1"/>
</dbReference>
<dbReference type="GO" id="GO:0008270">
    <property type="term" value="F:zinc ion binding"/>
    <property type="evidence" value="ECO:0007669"/>
    <property type="project" value="UniProtKB-KW"/>
</dbReference>
<dbReference type="PROSITE" id="PS50003">
    <property type="entry name" value="PH_DOMAIN"/>
    <property type="match status" value="2"/>
</dbReference>
<dbReference type="PROSITE" id="PS50010">
    <property type="entry name" value="DH_2"/>
    <property type="match status" value="1"/>
</dbReference>
<evidence type="ECO:0000256" key="5">
    <source>
        <dbReference type="ARBA" id="ARBA00022771"/>
    </source>
</evidence>
<organism evidence="13 14">
    <name type="scientific">Scylla paramamosain</name>
    <name type="common">Mud crab</name>
    <dbReference type="NCBI Taxonomy" id="85552"/>
    <lineage>
        <taxon>Eukaryota</taxon>
        <taxon>Metazoa</taxon>
        <taxon>Ecdysozoa</taxon>
        <taxon>Arthropoda</taxon>
        <taxon>Crustacea</taxon>
        <taxon>Multicrustacea</taxon>
        <taxon>Malacostraca</taxon>
        <taxon>Eumalacostraca</taxon>
        <taxon>Eucarida</taxon>
        <taxon>Decapoda</taxon>
        <taxon>Pleocyemata</taxon>
        <taxon>Brachyura</taxon>
        <taxon>Eubrachyura</taxon>
        <taxon>Portunoidea</taxon>
        <taxon>Portunidae</taxon>
        <taxon>Portuninae</taxon>
        <taxon>Scylla</taxon>
    </lineage>
</organism>
<dbReference type="GO" id="GO:0005737">
    <property type="term" value="C:cytoplasm"/>
    <property type="evidence" value="ECO:0007669"/>
    <property type="project" value="TreeGrafter"/>
</dbReference>
<evidence type="ECO:0000256" key="6">
    <source>
        <dbReference type="ARBA" id="ARBA00022833"/>
    </source>
</evidence>
<evidence type="ECO:0000259" key="10">
    <source>
        <dbReference type="PROSITE" id="PS50003"/>
    </source>
</evidence>
<sequence length="1448" mass="162441">MQSVINEFRRWFPSQEGTCGQDGDVMVGHGSGGKGNEEGRSRVKDAVTHLDCIKIGTPPEGMKKAERVPGFNTNIRDTDDYPEMQLKRVNNLSSGGDSGPYGRGEFVKVLPSFPPDSGKRQNNLGREDHEISNLIPSKFLSRSKDEAQKGKECSVTKSPVSPRPPPVNNTANDSYCPAGLLPHSGTLSGRDADPVIATQAPGSTSLGDKHRRPPSESSRLKLNPGKKRQHRSRSFPQSFLTASPATTTTTTTTTTASTKGKSLPTKLNPENYSEKTIVHWKKECLVSELLRALVKRPDVPAPPTLCPPSPKYFSACSTPVPASPTSPSPPDVPDFLSHATASPTTLPPISSTVPDSRSSIADSFTSVTDSPSPVPDTPSPVRDSSPDAPDTSGWKITNRLPVRRVGNTILSTIAQLFGQLLPKPSPSKTQPLSNTSSGDGLQEDAQEAGGDIVMRRKPSRQRDVKIEEEEDGDFAGVGMRGLASKEIHRKIYVFEEAEVHDSTSDSVPRESISPGTNRVRDLVRMIEDCMKGNTDAAKQANTKIGRLTDEAIQNMRLPLYIPLEWDYDRKQRPENEPIKEEISKGEGEGGGGGNQQDANTLISQSATSKMKENEDQTGIEESDKEAEWKLFAARNMSWRNRRRNSEKEDADKGRRSSEKEKRDEEEQRENEKEREDKPRSQEKNENGDGRRESKRTGEGQRDNENNEKIEIKIVVDEDETESDTDEENVIMRSKPREHPVPFYRYSTLGPRVRQVQNTIYPFCVVRPRTVIISLGVCTETKYINDSFGDGVSESESEDEEDISPAPVPAPAPTPTRQRPATPSRTSRPHSPLSDMDTESKRNSQAVSTEPSDLEDHSSVTTSDIECPEPPVVDSRKDKAYRIALELLHTERTYVKVLHLIDQEFQFRVDNENRAHHMFPPDVILHMFSNIKSIYKLHHDFLLPQLEERMAQWEHNRRIGDIMKNFAPFLKMYTEYVRNFDNAMTLINQWQAKCPRFAAIMDDIHSMEVCGSLTLQHHMLSPVQRIPRYEMLLRDYLKKLPEDSPDCHDTEKALHLVSTAANHANDAMKKIDKFEKLLEIQESLGGAEDLVSPTRELIKEGKIIKISARSGDHQERYIFLLTDLLLLCSPKLMSGRVMSGPQYRLRAKYHVENLIIQEGDNLETANTFYIKDNNKSVELYTQTIEEKEQWLDAFIRAIHETSQRKSSLKLHFNPNQRVIDVDLGQKQPMLIRSDSVTKCMECGSQFTMVRRKHHCRACGAVVCSKCSSFKASLAYECGKSVRVCRTCHTTLQELSSSTATPSPEIDEGDECSMYSAKEQLDLPFRNRGVLEVSAKTSGAVMQGFLQLKTHRKTWVKRWFALHTDFVLYSFKCEADDQALTATPVPGFTVTHLQGTRNESGISDKEKERAFKLHHAKKQYIFQAASKDESQRWVAALKKASQAELPSPVQ</sequence>
<evidence type="ECO:0000256" key="9">
    <source>
        <dbReference type="SAM" id="MobiDB-lite"/>
    </source>
</evidence>
<dbReference type="InterPro" id="IPR055251">
    <property type="entry name" value="SOS1_NGEF_PH"/>
</dbReference>
<dbReference type="SMART" id="SM00233">
    <property type="entry name" value="PH"/>
    <property type="match status" value="2"/>
</dbReference>
<dbReference type="SUPFAM" id="SSF50729">
    <property type="entry name" value="PH domain-like"/>
    <property type="match status" value="2"/>
</dbReference>
<feature type="domain" description="PH" evidence="10">
    <location>
        <begin position="1337"/>
        <end position="1440"/>
    </location>
</feature>
<dbReference type="GO" id="GO:0046847">
    <property type="term" value="P:filopodium assembly"/>
    <property type="evidence" value="ECO:0007669"/>
    <property type="project" value="TreeGrafter"/>
</dbReference>
<feature type="compositionally biased region" description="Acidic residues" evidence="9">
    <location>
        <begin position="615"/>
        <end position="624"/>
    </location>
</feature>
<dbReference type="PANTHER" id="PTHR12673:SF241">
    <property type="entry name" value="DH DOMAIN-CONTAINING PROTEIN"/>
    <property type="match status" value="1"/>
</dbReference>
<dbReference type="InterPro" id="IPR000306">
    <property type="entry name" value="Znf_FYVE"/>
</dbReference>
<dbReference type="Gene3D" id="1.20.900.10">
    <property type="entry name" value="Dbl homology (DH) domain"/>
    <property type="match status" value="1"/>
</dbReference>
<gene>
    <name evidence="13" type="ORF">O3P69_000302</name>
</gene>
<dbReference type="SUPFAM" id="SSF48065">
    <property type="entry name" value="DBL homology domain (DH-domain)"/>
    <property type="match status" value="1"/>
</dbReference>
<accession>A0AAW0UVJ0</accession>
<feature type="compositionally biased region" description="Acidic residues" evidence="9">
    <location>
        <begin position="716"/>
        <end position="727"/>
    </location>
</feature>
<feature type="compositionally biased region" description="Basic and acidic residues" evidence="9">
    <location>
        <begin position="643"/>
        <end position="715"/>
    </location>
</feature>
<evidence type="ECO:0000313" key="13">
    <source>
        <dbReference type="EMBL" id="KAK8404144.1"/>
    </source>
</evidence>
<keyword evidence="3" id="KW-0344">Guanine-nucleotide releasing factor</keyword>
<protein>
    <recommendedName>
        <fullName evidence="15">FYVE, RhoGEF and PH domain-containing protein 4</fullName>
    </recommendedName>
</protein>